<reference evidence="2 3" key="1">
    <citation type="journal article" date="2021" name="MBio">
        <title>Poor Competitiveness of Bradyrhizobium in Pigeon Pea Root Colonization in Indian Soils.</title>
        <authorList>
            <person name="Chalasani D."/>
            <person name="Basu A."/>
            <person name="Pullabhotla S.V.S.R.N."/>
            <person name="Jorrin B."/>
            <person name="Neal A.L."/>
            <person name="Poole P.S."/>
            <person name="Podile A.R."/>
            <person name="Tkacz A."/>
        </authorList>
    </citation>
    <scope>NUCLEOTIDE SEQUENCE [LARGE SCALE GENOMIC DNA]</scope>
    <source>
        <strain evidence="2 3">HU14</strain>
    </source>
</reference>
<evidence type="ECO:0000313" key="3">
    <source>
        <dbReference type="Proteomes" id="UP001196843"/>
    </source>
</evidence>
<keyword evidence="3" id="KW-1185">Reference proteome</keyword>
<name>A0ABS7HTM2_9MICO</name>
<comment type="caution">
    <text evidence="2">The sequence shown here is derived from an EMBL/GenBank/DDBJ whole genome shotgun (WGS) entry which is preliminary data.</text>
</comment>
<organism evidence="2 3">
    <name type="scientific">Microbacterium jejuense</name>
    <dbReference type="NCBI Taxonomy" id="1263637"/>
    <lineage>
        <taxon>Bacteria</taxon>
        <taxon>Bacillati</taxon>
        <taxon>Actinomycetota</taxon>
        <taxon>Actinomycetes</taxon>
        <taxon>Micrococcales</taxon>
        <taxon>Microbacteriaceae</taxon>
        <taxon>Microbacterium</taxon>
    </lineage>
</organism>
<sequence length="89" mass="9782">MPSLKELPLRRPQPPAPADSAVRWERVDPDRYEILLLDETRGYIDVVGAVFVVLAGPRYDRAVEVLQTLDFERAVQAVCPAGTPPAGPS</sequence>
<accession>A0ABS7HTM2</accession>
<evidence type="ECO:0000313" key="2">
    <source>
        <dbReference type="EMBL" id="MBW9095591.1"/>
    </source>
</evidence>
<dbReference type="RefSeq" id="WP_220302290.1">
    <property type="nucleotide sequence ID" value="NZ_JAEUAW010000021.1"/>
</dbReference>
<dbReference type="Proteomes" id="UP001196843">
    <property type="component" value="Unassembled WGS sequence"/>
</dbReference>
<evidence type="ECO:0000256" key="1">
    <source>
        <dbReference type="SAM" id="MobiDB-lite"/>
    </source>
</evidence>
<dbReference type="EMBL" id="JAEUAW010000021">
    <property type="protein sequence ID" value="MBW9095591.1"/>
    <property type="molecule type" value="Genomic_DNA"/>
</dbReference>
<gene>
    <name evidence="2" type="ORF">JNB62_18080</name>
</gene>
<proteinExistence type="predicted"/>
<feature type="region of interest" description="Disordered" evidence="1">
    <location>
        <begin position="1"/>
        <end position="20"/>
    </location>
</feature>
<protein>
    <submittedName>
        <fullName evidence="2">Uncharacterized protein</fullName>
    </submittedName>
</protein>